<dbReference type="InterPro" id="IPR000182">
    <property type="entry name" value="GNAT_dom"/>
</dbReference>
<dbReference type="EMBL" id="VDLX02000018">
    <property type="protein sequence ID" value="KAB8189769.1"/>
    <property type="molecule type" value="Genomic_DNA"/>
</dbReference>
<dbReference type="InterPro" id="IPR016181">
    <property type="entry name" value="Acyl_CoA_acyltransferase"/>
</dbReference>
<dbReference type="RefSeq" id="WP_139635202.1">
    <property type="nucleotide sequence ID" value="NZ_VDLX02000018.1"/>
</dbReference>
<reference evidence="1 2" key="1">
    <citation type="submission" date="2019-10" db="EMBL/GenBank/DDBJ databases">
        <title>Nonomuraea sp. nov., isolated from Phyllanthus amarus.</title>
        <authorList>
            <person name="Klykleung N."/>
            <person name="Tanasupawat S."/>
        </authorList>
    </citation>
    <scope>NUCLEOTIDE SEQUENCE [LARGE SCALE GENOMIC DNA]</scope>
    <source>
        <strain evidence="1 2">PA1-10</strain>
    </source>
</reference>
<evidence type="ECO:0000313" key="2">
    <source>
        <dbReference type="Proteomes" id="UP000312512"/>
    </source>
</evidence>
<dbReference type="OrthoDB" id="9814648at2"/>
<dbReference type="AlphaFoldDB" id="A0A5C4VQ93"/>
<dbReference type="SUPFAM" id="SSF55729">
    <property type="entry name" value="Acyl-CoA N-acyltransferases (Nat)"/>
    <property type="match status" value="1"/>
</dbReference>
<accession>A0A5P9YT24</accession>
<proteinExistence type="predicted"/>
<comment type="caution">
    <text evidence="1">The sequence shown here is derived from an EMBL/GenBank/DDBJ whole genome shotgun (WGS) entry which is preliminary data.</text>
</comment>
<protein>
    <submittedName>
        <fullName evidence="1">GNAT family N-acetyltransferase</fullName>
    </submittedName>
</protein>
<dbReference type="PANTHER" id="PTHR43415">
    <property type="entry name" value="SPERMIDINE N(1)-ACETYLTRANSFERASE"/>
    <property type="match status" value="1"/>
</dbReference>
<organism evidence="1 2">
    <name type="scientific">Nonomuraea phyllanthi</name>
    <dbReference type="NCBI Taxonomy" id="2219224"/>
    <lineage>
        <taxon>Bacteria</taxon>
        <taxon>Bacillati</taxon>
        <taxon>Actinomycetota</taxon>
        <taxon>Actinomycetes</taxon>
        <taxon>Streptosporangiales</taxon>
        <taxon>Streptosporangiaceae</taxon>
        <taxon>Nonomuraea</taxon>
    </lineage>
</organism>
<dbReference type="PROSITE" id="PS51186">
    <property type="entry name" value="GNAT"/>
    <property type="match status" value="1"/>
</dbReference>
<dbReference type="GO" id="GO:0016747">
    <property type="term" value="F:acyltransferase activity, transferring groups other than amino-acyl groups"/>
    <property type="evidence" value="ECO:0007669"/>
    <property type="project" value="InterPro"/>
</dbReference>
<dbReference type="Proteomes" id="UP000312512">
    <property type="component" value="Unassembled WGS sequence"/>
</dbReference>
<keyword evidence="1" id="KW-0808">Transferase</keyword>
<accession>A0A5C4VQ93</accession>
<keyword evidence="2" id="KW-1185">Reference proteome</keyword>
<dbReference type="PANTHER" id="PTHR43415:SF3">
    <property type="entry name" value="GNAT-FAMILY ACETYLTRANSFERASE"/>
    <property type="match status" value="1"/>
</dbReference>
<evidence type="ECO:0000313" key="1">
    <source>
        <dbReference type="EMBL" id="KAB8189769.1"/>
    </source>
</evidence>
<gene>
    <name evidence="1" type="ORF">FH608_037815</name>
</gene>
<dbReference type="Pfam" id="PF13302">
    <property type="entry name" value="Acetyltransf_3"/>
    <property type="match status" value="1"/>
</dbReference>
<dbReference type="Gene3D" id="3.40.630.30">
    <property type="match status" value="1"/>
</dbReference>
<name>A0A5C4VQ93_9ACTN</name>
<sequence length="179" mass="20155">MLTGERVRLRALEPADSEPLWRWYHDPEVGRWMDGSPPISLAQNMEKGANRPRNTFEQMVLGIETLDGGKLIGYVALGDTDFVHGEATLQSIAIGDRDHWNGGYATDALRVICRYAFEDMGLHRVMLWVVADNAAAVRAYTKVGFVEEGRRREAFRTKGRRHDFLMMGLLSTEFAAPGD</sequence>